<dbReference type="OMA" id="KSYRMAI"/>
<keyword evidence="1" id="KW-1133">Transmembrane helix</keyword>
<dbReference type="OrthoDB" id="8290230at2759"/>
<evidence type="ECO:0000313" key="2">
    <source>
        <dbReference type="EMBL" id="ODN03204.1"/>
    </source>
</evidence>
<gene>
    <name evidence="2" type="ORF">Ocin01_03480</name>
</gene>
<keyword evidence="1" id="KW-0472">Membrane</keyword>
<comment type="caution">
    <text evidence="2">The sequence shown here is derived from an EMBL/GenBank/DDBJ whole genome shotgun (WGS) entry which is preliminary data.</text>
</comment>
<dbReference type="Proteomes" id="UP000094527">
    <property type="component" value="Unassembled WGS sequence"/>
</dbReference>
<reference evidence="2 3" key="1">
    <citation type="journal article" date="2016" name="Genome Biol. Evol.">
        <title>Gene Family Evolution Reflects Adaptation to Soil Environmental Stressors in the Genome of the Collembolan Orchesella cincta.</title>
        <authorList>
            <person name="Faddeeva-Vakhrusheva A."/>
            <person name="Derks M.F."/>
            <person name="Anvar S.Y."/>
            <person name="Agamennone V."/>
            <person name="Suring W."/>
            <person name="Smit S."/>
            <person name="van Straalen N.M."/>
            <person name="Roelofs D."/>
        </authorList>
    </citation>
    <scope>NUCLEOTIDE SEQUENCE [LARGE SCALE GENOMIC DNA]</scope>
    <source>
        <tissue evidence="2">Mixed pool</tissue>
    </source>
</reference>
<dbReference type="AlphaFoldDB" id="A0A1D2ND74"/>
<keyword evidence="3" id="KW-1185">Reference proteome</keyword>
<sequence>MKIVHKVKQSYGDTNKLAAIKMRCNTYLCCFSIIAIAAVAFVSLPFIFQRDGRPHVVLKRVVDYLDRIEKLDEKFQNIINTDPFADLYSRVRPTYDAFISIKNQVAIYEKMERIPGGPKNFMQTALKVVEETAKKIHEFEVEYRLIVARSGKAYTKLRQEFDKLLNDFETVFDDRDDETLNTLGVLLDGNTDLELARNERGQTVQQVLQDLVELFEKRESLDEELRTVVSELNIQTPEDFEGTKAAPLADEVFAIELLIQQIIEESGPLIATVIPRIESAVKGFGKVMGDSLEQFDKSKTRYEKIVDGLDQDVMNVRKRIEDLKVYRKREEF</sequence>
<accession>A0A1D2ND74</accession>
<feature type="transmembrane region" description="Helical" evidence="1">
    <location>
        <begin position="26"/>
        <end position="48"/>
    </location>
</feature>
<name>A0A1D2ND74_ORCCI</name>
<organism evidence="2 3">
    <name type="scientific">Orchesella cincta</name>
    <name type="common">Springtail</name>
    <name type="synonym">Podura cincta</name>
    <dbReference type="NCBI Taxonomy" id="48709"/>
    <lineage>
        <taxon>Eukaryota</taxon>
        <taxon>Metazoa</taxon>
        <taxon>Ecdysozoa</taxon>
        <taxon>Arthropoda</taxon>
        <taxon>Hexapoda</taxon>
        <taxon>Collembola</taxon>
        <taxon>Entomobryomorpha</taxon>
        <taxon>Entomobryoidea</taxon>
        <taxon>Orchesellidae</taxon>
        <taxon>Orchesellinae</taxon>
        <taxon>Orchesella</taxon>
    </lineage>
</organism>
<evidence type="ECO:0000256" key="1">
    <source>
        <dbReference type="SAM" id="Phobius"/>
    </source>
</evidence>
<evidence type="ECO:0000313" key="3">
    <source>
        <dbReference type="Proteomes" id="UP000094527"/>
    </source>
</evidence>
<keyword evidence="1" id="KW-0812">Transmembrane</keyword>
<dbReference type="EMBL" id="LJIJ01000083">
    <property type="protein sequence ID" value="ODN03204.1"/>
    <property type="molecule type" value="Genomic_DNA"/>
</dbReference>
<protein>
    <submittedName>
        <fullName evidence="2">Uncharacterized protein</fullName>
    </submittedName>
</protein>
<proteinExistence type="predicted"/>